<dbReference type="OrthoDB" id="5873061at2759"/>
<evidence type="ECO:0000313" key="1">
    <source>
        <dbReference type="EMBL" id="CDW56695.1"/>
    </source>
</evidence>
<name>A0A077ZDI5_TRITR</name>
<reference evidence="1" key="2">
    <citation type="submission" date="2014-03" db="EMBL/GenBank/DDBJ databases">
        <title>The whipworm genome and dual-species transcriptomics of an intimate host-pathogen interaction.</title>
        <authorList>
            <person name="Foth B.J."/>
            <person name="Tsai I.J."/>
            <person name="Reid A.J."/>
            <person name="Bancroft A.J."/>
            <person name="Nichol S."/>
            <person name="Tracey A."/>
            <person name="Holroyd N."/>
            <person name="Cotton J.A."/>
            <person name="Stanley E.J."/>
            <person name="Zarowiecki M."/>
            <person name="Liu J.Z."/>
            <person name="Huckvale T."/>
            <person name="Cooper P.J."/>
            <person name="Grencis R.K."/>
            <person name="Berriman M."/>
        </authorList>
    </citation>
    <scope>NUCLEOTIDE SEQUENCE [LARGE SCALE GENOMIC DNA]</scope>
</reference>
<evidence type="ECO:0000313" key="2">
    <source>
        <dbReference type="Proteomes" id="UP000030665"/>
    </source>
</evidence>
<dbReference type="Proteomes" id="UP000030665">
    <property type="component" value="Unassembled WGS sequence"/>
</dbReference>
<reference evidence="1" key="1">
    <citation type="submission" date="2014-01" db="EMBL/GenBank/DDBJ databases">
        <authorList>
            <person name="Aslett M."/>
        </authorList>
    </citation>
    <scope>NUCLEOTIDE SEQUENCE</scope>
</reference>
<dbReference type="EMBL" id="HG806068">
    <property type="protein sequence ID" value="CDW56695.1"/>
    <property type="molecule type" value="Genomic_DNA"/>
</dbReference>
<accession>A0A077ZDI5</accession>
<dbReference type="AlphaFoldDB" id="A0A077ZDI5"/>
<organism evidence="1 2">
    <name type="scientific">Trichuris trichiura</name>
    <name type="common">Whipworm</name>
    <name type="synonym">Trichocephalus trichiurus</name>
    <dbReference type="NCBI Taxonomy" id="36087"/>
    <lineage>
        <taxon>Eukaryota</taxon>
        <taxon>Metazoa</taxon>
        <taxon>Ecdysozoa</taxon>
        <taxon>Nematoda</taxon>
        <taxon>Enoplea</taxon>
        <taxon>Dorylaimia</taxon>
        <taxon>Trichinellida</taxon>
        <taxon>Trichuridae</taxon>
        <taxon>Trichuris</taxon>
    </lineage>
</organism>
<proteinExistence type="predicted"/>
<gene>
    <name evidence="1" type="ORF">TTRE_0000497701</name>
</gene>
<protein>
    <submittedName>
        <fullName evidence="1">Uncharacterized protein</fullName>
    </submittedName>
</protein>
<sequence length="325" mass="36592">MDNKTEQKVVTTFLANDSSWTIERSRFIAITFLTSVTSATTSRTNCHCNPVERRHFDLDRKELNCGQQVQAPLTTSKRLLDFAITPSWFNSVAREPLGDDKLLVHPANQGIDSCVQYLFLAKQGIINWLLVQLIEKIKSRQPTLLGRRGRMETGRKIPTILGALQRTLFAFLLLLQAHSQFALALKCYVCATSKGAIDHVTTDNFRVTIDLRQPYCQRFEKVYCDRDQNACLTIVTFLRESRTYWLGKGCTSVAPTAQISGCVSMAGTHFEAPFQDHVSKKFISSGDTVQDVCLCSEDLCNFASRLKPTMVTLWLALLVSYSTMV</sequence>
<keyword evidence="2" id="KW-1185">Reference proteome</keyword>